<keyword evidence="1" id="KW-1133">Transmembrane helix</keyword>
<evidence type="ECO:0000313" key="2">
    <source>
        <dbReference type="EMBL" id="AJI22573.1"/>
    </source>
</evidence>
<keyword evidence="1" id="KW-0812">Transmembrane</keyword>
<dbReference type="EMBL" id="CP009920">
    <property type="protein sequence ID" value="AJI22573.1"/>
    <property type="molecule type" value="Genomic_DNA"/>
</dbReference>
<evidence type="ECO:0000313" key="3">
    <source>
        <dbReference type="Proteomes" id="UP000031829"/>
    </source>
</evidence>
<proteinExistence type="predicted"/>
<feature type="transmembrane region" description="Helical" evidence="1">
    <location>
        <begin position="27"/>
        <end position="46"/>
    </location>
</feature>
<sequence>MKLVILGICVFFYAVLLDYLKYNYGLNLTGKVLILSVLTGITYKIIEKIYENRAATPKDEE</sequence>
<dbReference type="KEGG" id="bmeg:BG04_329"/>
<reference evidence="2 3" key="1">
    <citation type="journal article" date="2015" name="Genome Announc.">
        <title>Complete genome sequences for 35 biothreat assay-relevant bacillus species.</title>
        <authorList>
            <person name="Johnson S.L."/>
            <person name="Daligault H.E."/>
            <person name="Davenport K.W."/>
            <person name="Jaissle J."/>
            <person name="Frey K.G."/>
            <person name="Ladner J.T."/>
            <person name="Broomall S.M."/>
            <person name="Bishop-Lilly K.A."/>
            <person name="Bruce D.C."/>
            <person name="Gibbons H.S."/>
            <person name="Coyne S.R."/>
            <person name="Lo C.C."/>
            <person name="Meincke L."/>
            <person name="Munk A.C."/>
            <person name="Koroleva G.I."/>
            <person name="Rosenzweig C.N."/>
            <person name="Palacios G.F."/>
            <person name="Redden C.L."/>
            <person name="Minogue T.D."/>
            <person name="Chain P.S."/>
        </authorList>
    </citation>
    <scope>NUCLEOTIDE SEQUENCE [LARGE SCALE GENOMIC DNA]</scope>
    <source>
        <strain evidence="3">ATCC 14581 / DSM 32 / JCM 2506 / NBRC 15308 / NCIMB 9376 / NCTC 10342 / NRRL B-14308 / VKM B-512</strain>
    </source>
</reference>
<dbReference type="AlphaFoldDB" id="A0A0B6APK8"/>
<accession>A0A0B6APK8</accession>
<gene>
    <name evidence="2" type="ORF">BG04_329</name>
</gene>
<dbReference type="Proteomes" id="UP000031829">
    <property type="component" value="Chromosome"/>
</dbReference>
<name>A0A0B6APK8_PRIM2</name>
<protein>
    <submittedName>
        <fullName evidence="2">Putative membrane protein</fullName>
    </submittedName>
</protein>
<organism evidence="2 3">
    <name type="scientific">Priestia megaterium (strain ATCC 14581 / DSM 32 / CCUG 1817 / JCM 2506 / NBRC 15308 / NCIMB 9376 / NCTC 10342 / NRRL B-14308 / VKM B-512 / Ford 19)</name>
    <name type="common">Bacillus megaterium</name>
    <dbReference type="NCBI Taxonomy" id="1348623"/>
    <lineage>
        <taxon>Bacteria</taxon>
        <taxon>Bacillati</taxon>
        <taxon>Bacillota</taxon>
        <taxon>Bacilli</taxon>
        <taxon>Bacillales</taxon>
        <taxon>Bacillaceae</taxon>
        <taxon>Priestia</taxon>
    </lineage>
</organism>
<keyword evidence="1" id="KW-0472">Membrane</keyword>
<evidence type="ECO:0000256" key="1">
    <source>
        <dbReference type="SAM" id="Phobius"/>
    </source>
</evidence>
<dbReference type="HOGENOM" id="CLU_2912871_0_0_9"/>